<evidence type="ECO:0000256" key="1">
    <source>
        <dbReference type="SAM" id="MobiDB-lite"/>
    </source>
</evidence>
<feature type="compositionally biased region" description="Basic and acidic residues" evidence="1">
    <location>
        <begin position="7"/>
        <end position="20"/>
    </location>
</feature>
<feature type="region of interest" description="Disordered" evidence="1">
    <location>
        <begin position="1"/>
        <end position="24"/>
    </location>
</feature>
<gene>
    <name evidence="2" type="ORF">V9T40_004472</name>
</gene>
<dbReference type="Proteomes" id="UP001367676">
    <property type="component" value="Unassembled WGS sequence"/>
</dbReference>
<proteinExistence type="predicted"/>
<comment type="caution">
    <text evidence="2">The sequence shown here is derived from an EMBL/GenBank/DDBJ whole genome shotgun (WGS) entry which is preliminary data.</text>
</comment>
<organism evidence="2 3">
    <name type="scientific">Parthenolecanium corni</name>
    <dbReference type="NCBI Taxonomy" id="536013"/>
    <lineage>
        <taxon>Eukaryota</taxon>
        <taxon>Metazoa</taxon>
        <taxon>Ecdysozoa</taxon>
        <taxon>Arthropoda</taxon>
        <taxon>Hexapoda</taxon>
        <taxon>Insecta</taxon>
        <taxon>Pterygota</taxon>
        <taxon>Neoptera</taxon>
        <taxon>Paraneoptera</taxon>
        <taxon>Hemiptera</taxon>
        <taxon>Sternorrhyncha</taxon>
        <taxon>Coccoidea</taxon>
        <taxon>Coccidae</taxon>
        <taxon>Parthenolecanium</taxon>
    </lineage>
</organism>
<protein>
    <submittedName>
        <fullName evidence="2">Uncharacterized protein</fullName>
    </submittedName>
</protein>
<keyword evidence="3" id="KW-1185">Reference proteome</keyword>
<dbReference type="AlphaFoldDB" id="A0AAN9U1Z2"/>
<evidence type="ECO:0000313" key="3">
    <source>
        <dbReference type="Proteomes" id="UP001367676"/>
    </source>
</evidence>
<dbReference type="EMBL" id="JBBCAQ010000004">
    <property type="protein sequence ID" value="KAK7604199.1"/>
    <property type="molecule type" value="Genomic_DNA"/>
</dbReference>
<evidence type="ECO:0000313" key="2">
    <source>
        <dbReference type="EMBL" id="KAK7604199.1"/>
    </source>
</evidence>
<accession>A0AAN9U1Z2</accession>
<name>A0AAN9U1Z2_9HEMI</name>
<sequence>MAVAQTIDRRSGSVADERTNEPPAEVDAAIDSTFEKLETRQSSFHSVNILFNSCLATGDYLPSFFDPAFERFLCSSSRKSGRRKTRKHFISARRTPGLTSGWILLNALLDEGSKTNLHSYFPHKVKAYETIPARSIDKETLG</sequence>
<reference evidence="2 3" key="1">
    <citation type="submission" date="2024-03" db="EMBL/GenBank/DDBJ databases">
        <title>Adaptation during the transition from Ophiocordyceps entomopathogen to insect associate is accompanied by gene loss and intensified selection.</title>
        <authorList>
            <person name="Ward C.M."/>
            <person name="Onetto C.A."/>
            <person name="Borneman A.R."/>
        </authorList>
    </citation>
    <scope>NUCLEOTIDE SEQUENCE [LARGE SCALE GENOMIC DNA]</scope>
    <source>
        <strain evidence="2">AWRI1</strain>
        <tissue evidence="2">Single Adult Female</tissue>
    </source>
</reference>